<reference evidence="3 4" key="1">
    <citation type="journal article" date="2016" name="Int. J. Syst. Evol. Microbiol.">
        <title>Paraphotobacterium marinum gen. nov., sp. nov., a member of the family Vibrionaceae, isolated from surface seawater.</title>
        <authorList>
            <person name="Huang Z."/>
            <person name="Dong C."/>
            <person name="Shao Z."/>
        </authorList>
    </citation>
    <scope>NUCLEOTIDE SEQUENCE [LARGE SCALE GENOMIC DNA]</scope>
    <source>
        <strain evidence="3 4">NSCS20N07D</strain>
    </source>
</reference>
<evidence type="ECO:0000313" key="3">
    <source>
        <dbReference type="EMBL" id="ASK78890.1"/>
    </source>
</evidence>
<dbReference type="RefSeq" id="WP_089073798.1">
    <property type="nucleotide sequence ID" value="NZ_CBCSAM010000006.1"/>
</dbReference>
<dbReference type="InterPro" id="IPR029058">
    <property type="entry name" value="AB_hydrolase_fold"/>
</dbReference>
<dbReference type="KEGG" id="pmai:CF386_07425"/>
<evidence type="ECO:0000313" key="4">
    <source>
        <dbReference type="Proteomes" id="UP000242175"/>
    </source>
</evidence>
<dbReference type="EMBL" id="CP022356">
    <property type="protein sequence ID" value="ASK78890.1"/>
    <property type="molecule type" value="Genomic_DNA"/>
</dbReference>
<gene>
    <name evidence="3" type="ORF">CF386_07425</name>
</gene>
<dbReference type="PANTHER" id="PTHR46623:SF6">
    <property type="entry name" value="ALPHA_BETA-HYDROLASES SUPERFAMILY PROTEIN"/>
    <property type="match status" value="1"/>
</dbReference>
<keyword evidence="1" id="KW-0732">Signal</keyword>
<dbReference type="Gene3D" id="3.40.50.1820">
    <property type="entry name" value="alpha/beta hydrolase"/>
    <property type="match status" value="1"/>
</dbReference>
<organism evidence="3 4">
    <name type="scientific">Paraphotobacterium marinum</name>
    <dbReference type="NCBI Taxonomy" id="1755811"/>
    <lineage>
        <taxon>Bacteria</taxon>
        <taxon>Pseudomonadati</taxon>
        <taxon>Pseudomonadota</taxon>
        <taxon>Gammaproteobacteria</taxon>
        <taxon>Vibrionales</taxon>
        <taxon>Vibrionaceae</taxon>
        <taxon>Paraphotobacterium</taxon>
    </lineage>
</organism>
<proteinExistence type="predicted"/>
<keyword evidence="3" id="KW-0378">Hydrolase</keyword>
<dbReference type="Pfam" id="PF01738">
    <property type="entry name" value="DLH"/>
    <property type="match status" value="1"/>
</dbReference>
<dbReference type="InterPro" id="IPR051049">
    <property type="entry name" value="Dienelactone_hydrolase-like"/>
</dbReference>
<name>A0A220VF48_9GAMM</name>
<dbReference type="SUPFAM" id="SSF53474">
    <property type="entry name" value="alpha/beta-Hydrolases"/>
    <property type="match status" value="1"/>
</dbReference>
<accession>A0A220VF48</accession>
<protein>
    <submittedName>
        <fullName evidence="3">Dienelactone hydrolase</fullName>
    </submittedName>
</protein>
<feature type="signal peptide" evidence="1">
    <location>
        <begin position="1"/>
        <end position="24"/>
    </location>
</feature>
<evidence type="ECO:0000256" key="1">
    <source>
        <dbReference type="SAM" id="SignalP"/>
    </source>
</evidence>
<dbReference type="Proteomes" id="UP000242175">
    <property type="component" value="Chromosome small"/>
</dbReference>
<dbReference type="GO" id="GO:0016787">
    <property type="term" value="F:hydrolase activity"/>
    <property type="evidence" value="ECO:0007669"/>
    <property type="project" value="UniProtKB-KW"/>
</dbReference>
<keyword evidence="4" id="KW-1185">Reference proteome</keyword>
<sequence>MKFKNFFKSLVLICFLSLPISAIAETGKFVDYQVGSKTYEGYYIAENKNNPLIMMVHDWDGITSYEIERAKMLSNKGYNVFLVDMYGKGVRPQEVADKKALTSHLYKNRDEMQSLMTAALNEINKLGYKDNKIIAAGYCFGGTAVLEMARNLPQVNGYVVFHGGLQTPEGQDYKKVKGKILVFQGGIDKVSDMKTFADLSNLLNKDNVNNEMIVYGGARHAFTVPNSDRYNKKADELSWTRFLEFIQNQNEKTS</sequence>
<dbReference type="PANTHER" id="PTHR46623">
    <property type="entry name" value="CARBOXYMETHYLENEBUTENOLIDASE-RELATED"/>
    <property type="match status" value="1"/>
</dbReference>
<feature type="chain" id="PRO_5012985109" evidence="1">
    <location>
        <begin position="25"/>
        <end position="254"/>
    </location>
</feature>
<dbReference type="AlphaFoldDB" id="A0A220VF48"/>
<feature type="domain" description="Dienelactone hydrolase" evidence="2">
    <location>
        <begin position="43"/>
        <end position="248"/>
    </location>
</feature>
<dbReference type="OrthoDB" id="9787933at2"/>
<evidence type="ECO:0000259" key="2">
    <source>
        <dbReference type="Pfam" id="PF01738"/>
    </source>
</evidence>
<dbReference type="InterPro" id="IPR002925">
    <property type="entry name" value="Dienelactn_hydro"/>
</dbReference>